<dbReference type="GO" id="GO:0030888">
    <property type="term" value="P:regulation of B cell proliferation"/>
    <property type="evidence" value="ECO:0007669"/>
    <property type="project" value="TreeGrafter"/>
</dbReference>
<protein>
    <recommendedName>
        <fullName evidence="2">Ig-like domain-containing protein</fullName>
    </recommendedName>
</protein>
<dbReference type="GO" id="GO:0009897">
    <property type="term" value="C:external side of plasma membrane"/>
    <property type="evidence" value="ECO:0007669"/>
    <property type="project" value="TreeGrafter"/>
</dbReference>
<dbReference type="InterPro" id="IPR036179">
    <property type="entry name" value="Ig-like_dom_sf"/>
</dbReference>
<dbReference type="GO" id="GO:0019903">
    <property type="term" value="F:protein phosphatase binding"/>
    <property type="evidence" value="ECO:0007669"/>
    <property type="project" value="TreeGrafter"/>
</dbReference>
<dbReference type="EMBL" id="AGCU01081053">
    <property type="status" value="NOT_ANNOTATED_CDS"/>
    <property type="molecule type" value="Genomic_DNA"/>
</dbReference>
<dbReference type="Pfam" id="PF13927">
    <property type="entry name" value="Ig_3"/>
    <property type="match status" value="3"/>
</dbReference>
<dbReference type="InterPro" id="IPR003598">
    <property type="entry name" value="Ig_sub2"/>
</dbReference>
<keyword evidence="1" id="KW-0472">Membrane</keyword>
<dbReference type="EMBL" id="AGCU01081055">
    <property type="status" value="NOT_ANNOTATED_CDS"/>
    <property type="molecule type" value="Genomic_DNA"/>
</dbReference>
<dbReference type="EMBL" id="AGCU01081054">
    <property type="status" value="NOT_ANNOTATED_CDS"/>
    <property type="molecule type" value="Genomic_DNA"/>
</dbReference>
<dbReference type="SMART" id="SM00408">
    <property type="entry name" value="IGc2"/>
    <property type="match status" value="3"/>
</dbReference>
<reference evidence="4" key="2">
    <citation type="journal article" date="2013" name="Nat. Genet.">
        <title>The draft genomes of soft-shell turtle and green sea turtle yield insights into the development and evolution of the turtle-specific body plan.</title>
        <authorList>
            <person name="Wang Z."/>
            <person name="Pascual-Anaya J."/>
            <person name="Zadissa A."/>
            <person name="Li W."/>
            <person name="Niimura Y."/>
            <person name="Huang Z."/>
            <person name="Li C."/>
            <person name="White S."/>
            <person name="Xiong Z."/>
            <person name="Fang D."/>
            <person name="Wang B."/>
            <person name="Ming Y."/>
            <person name="Chen Y."/>
            <person name="Zheng Y."/>
            <person name="Kuraku S."/>
            <person name="Pignatelli M."/>
            <person name="Herrero J."/>
            <person name="Beal K."/>
            <person name="Nozawa M."/>
            <person name="Li Q."/>
            <person name="Wang J."/>
            <person name="Zhang H."/>
            <person name="Yu L."/>
            <person name="Shigenobu S."/>
            <person name="Wang J."/>
            <person name="Liu J."/>
            <person name="Flicek P."/>
            <person name="Searle S."/>
            <person name="Wang J."/>
            <person name="Kuratani S."/>
            <person name="Yin Y."/>
            <person name="Aken B."/>
            <person name="Zhang G."/>
            <person name="Irie N."/>
        </authorList>
    </citation>
    <scope>NUCLEOTIDE SEQUENCE [LARGE SCALE GENOMIC DNA]</scope>
    <source>
        <strain evidence="4">Daiwa-1</strain>
    </source>
</reference>
<dbReference type="eggNOG" id="ENOG502T712">
    <property type="taxonomic scope" value="Eukaryota"/>
</dbReference>
<keyword evidence="1" id="KW-0812">Transmembrane</keyword>
<organism evidence="3 4">
    <name type="scientific">Pelodiscus sinensis</name>
    <name type="common">Chinese softshell turtle</name>
    <name type="synonym">Trionyx sinensis</name>
    <dbReference type="NCBI Taxonomy" id="13735"/>
    <lineage>
        <taxon>Eukaryota</taxon>
        <taxon>Metazoa</taxon>
        <taxon>Chordata</taxon>
        <taxon>Craniata</taxon>
        <taxon>Vertebrata</taxon>
        <taxon>Euteleostomi</taxon>
        <taxon>Archelosauria</taxon>
        <taxon>Testudinata</taxon>
        <taxon>Testudines</taxon>
        <taxon>Cryptodira</taxon>
        <taxon>Trionychia</taxon>
        <taxon>Trionychidae</taxon>
        <taxon>Pelodiscus</taxon>
    </lineage>
</organism>
<dbReference type="GO" id="GO:0050859">
    <property type="term" value="P:negative regulation of B cell receptor signaling pathway"/>
    <property type="evidence" value="ECO:0007669"/>
    <property type="project" value="TreeGrafter"/>
</dbReference>
<dbReference type="PROSITE" id="PS50835">
    <property type="entry name" value="IG_LIKE"/>
    <property type="match status" value="3"/>
</dbReference>
<dbReference type="Proteomes" id="UP000007267">
    <property type="component" value="Unassembled WGS sequence"/>
</dbReference>
<feature type="domain" description="Ig-like" evidence="2">
    <location>
        <begin position="25"/>
        <end position="97"/>
    </location>
</feature>
<dbReference type="OMA" id="ILSPWSN"/>
<accession>K7FS90</accession>
<dbReference type="GO" id="GO:0070062">
    <property type="term" value="C:extracellular exosome"/>
    <property type="evidence" value="ECO:0007669"/>
    <property type="project" value="TreeGrafter"/>
</dbReference>
<dbReference type="HOGENOM" id="CLU_916898_0_0_1"/>
<dbReference type="GO" id="GO:0042609">
    <property type="term" value="F:CD4 receptor binding"/>
    <property type="evidence" value="ECO:0007669"/>
    <property type="project" value="TreeGrafter"/>
</dbReference>
<evidence type="ECO:0000313" key="3">
    <source>
        <dbReference type="Ensembl" id="ENSPSIP00000010900.1"/>
    </source>
</evidence>
<dbReference type="InterPro" id="IPR003599">
    <property type="entry name" value="Ig_sub"/>
</dbReference>
<feature type="transmembrane region" description="Helical" evidence="1">
    <location>
        <begin position="335"/>
        <end position="356"/>
    </location>
</feature>
<evidence type="ECO:0000259" key="2">
    <source>
        <dbReference type="PROSITE" id="PS50835"/>
    </source>
</evidence>
<dbReference type="GeneTree" id="ENSGT00680000100998"/>
<evidence type="ECO:0000313" key="4">
    <source>
        <dbReference type="Proteomes" id="UP000007267"/>
    </source>
</evidence>
<reference evidence="3" key="4">
    <citation type="submission" date="2025-09" db="UniProtKB">
        <authorList>
            <consortium name="Ensembl"/>
        </authorList>
    </citation>
    <scope>IDENTIFICATION</scope>
</reference>
<feature type="domain" description="Ig-like" evidence="2">
    <location>
        <begin position="127"/>
        <end position="211"/>
    </location>
</feature>
<dbReference type="InterPro" id="IPR013783">
    <property type="entry name" value="Ig-like_fold"/>
</dbReference>
<proteinExistence type="predicted"/>
<sequence>MSGQEIPSAMSKTVSIAVTVPLPTPQLTVSPQQPIYIVGEDVTLTCSAAGAPTVSRIQLFRDGQKIHSKKLLLPQYRYTNSLQLSGVSGLQAGAYSCEFFKTVSGHQIPSDRSPPVTITVTARLPTPQLTMSPQQLVYISGESMTLTCSAVGVPTLSGIRFFRDSQKIHSKELPSPRDSYMGSVQLPGLSKSHSGVYSCESWKSVSDREIPSLKSENFSITVTAPFPPPQLTVSPQQPVYITGESVTLTCSAAGAPAPSGFRFFRDGQKIHSQEVTSPGYSSTYSIWLSRESGSQAGAYSCEFWKTESGREIESERSPPISIAVTARGFLWFRELAVGGSFFLINGLIFLVSYCCFRSSN</sequence>
<dbReference type="GO" id="GO:0005769">
    <property type="term" value="C:early endosome"/>
    <property type="evidence" value="ECO:0007669"/>
    <property type="project" value="TreeGrafter"/>
</dbReference>
<dbReference type="Gene3D" id="2.60.40.10">
    <property type="entry name" value="Immunoglobulins"/>
    <property type="match status" value="3"/>
</dbReference>
<dbReference type="GO" id="GO:0042113">
    <property type="term" value="P:B cell activation"/>
    <property type="evidence" value="ECO:0007669"/>
    <property type="project" value="TreeGrafter"/>
</dbReference>
<dbReference type="GO" id="GO:0033691">
    <property type="term" value="F:sialic acid binding"/>
    <property type="evidence" value="ECO:0007669"/>
    <property type="project" value="TreeGrafter"/>
</dbReference>
<keyword evidence="1" id="KW-1133">Transmembrane helix</keyword>
<evidence type="ECO:0000256" key="1">
    <source>
        <dbReference type="SAM" id="Phobius"/>
    </source>
</evidence>
<name>K7FS90_PELSI</name>
<reference evidence="3" key="3">
    <citation type="submission" date="2025-08" db="UniProtKB">
        <authorList>
            <consortium name="Ensembl"/>
        </authorList>
    </citation>
    <scope>IDENTIFICATION</scope>
</reference>
<dbReference type="SMART" id="SM00409">
    <property type="entry name" value="IG"/>
    <property type="match status" value="3"/>
</dbReference>
<dbReference type="InterPro" id="IPR007110">
    <property type="entry name" value="Ig-like_dom"/>
</dbReference>
<dbReference type="Ensembl" id="ENSPSIT00000010956.1">
    <property type="protein sequence ID" value="ENSPSIP00000010900.1"/>
    <property type="gene ID" value="ENSPSIG00000009882.1"/>
</dbReference>
<feature type="domain" description="Ig-like" evidence="2">
    <location>
        <begin position="229"/>
        <end position="317"/>
    </location>
</feature>
<dbReference type="PANTHER" id="PTHR46958">
    <property type="entry name" value="B-CELL RECEPTOR CD22"/>
    <property type="match status" value="1"/>
</dbReference>
<dbReference type="PANTHER" id="PTHR46958:SF1">
    <property type="entry name" value="B-CELL RECEPTOR CD22"/>
    <property type="match status" value="1"/>
</dbReference>
<dbReference type="GO" id="GO:0055037">
    <property type="term" value="C:recycling endosome"/>
    <property type="evidence" value="ECO:0007669"/>
    <property type="project" value="TreeGrafter"/>
</dbReference>
<dbReference type="SUPFAM" id="SSF48726">
    <property type="entry name" value="Immunoglobulin"/>
    <property type="match status" value="3"/>
</dbReference>
<reference evidence="4" key="1">
    <citation type="submission" date="2011-10" db="EMBL/GenBank/DDBJ databases">
        <authorList>
            <consortium name="Soft-shell Turtle Genome Consortium"/>
        </authorList>
    </citation>
    <scope>NUCLEOTIDE SEQUENCE [LARGE SCALE GENOMIC DNA]</scope>
    <source>
        <strain evidence="4">Daiwa-1</strain>
    </source>
</reference>
<keyword evidence="4" id="KW-1185">Reference proteome</keyword>
<dbReference type="AlphaFoldDB" id="K7FS90"/>